<feature type="domain" description="Proline dehydrogenase" evidence="7">
    <location>
        <begin position="181"/>
        <end position="504"/>
    </location>
</feature>
<sequence>MARPLHRACISSTGRASLISAPLWQQTEVPVRRLSSAAFLSLLASSPARQPHCAHPSTMSARRSIHSSTKRSSSNDQLLVATSSPASLPTPTSTSPSSPTMRPSPPPLSILPLHMIVRSLLTTTVSSSPILLPPSLWIMSVLAHTTNPVLDPDRNPLLRVFLKSTFYAQFCAGENPAEVGRTIDGLKNIGFTGVILGYAKEVVLTAAQTKDLAACSEGEKAAECIRNEIIPWAKGTTETVRLAQPGDFVALKLTGAGRQALYSLAERLPPSAAMADAIESICSLAAQRGVRLLFDAEQASLQPGIDDWTLNYMRMYNTVPGQAVVYGTYQAYLKSTPQTLRQHLQTAQAEGFTLGVKLVRGAYIGSDPRHLIHDTKAGTDACYDGIAESLLRKQWGDVLHGGFEMPPVNLVLASHNAESVRRARDICEAGEAKIDIAFAQLQGMADEISCELVSANKSRDAQEKQNKARAIEAYKYLVWGSTGECMKYLLRRAHENRDAVQRTRSGRDAMWSELVRRAKCAFGVSV</sequence>
<dbReference type="EC" id="1.5.5.2" evidence="2 5"/>
<comment type="caution">
    <text evidence="8">The sequence shown here is derived from an EMBL/GenBank/DDBJ whole genome shotgun (WGS) entry which is preliminary data.</text>
</comment>
<dbReference type="GO" id="GO:0005739">
    <property type="term" value="C:mitochondrion"/>
    <property type="evidence" value="ECO:0007669"/>
    <property type="project" value="TreeGrafter"/>
</dbReference>
<keyword evidence="3 5" id="KW-0560">Oxidoreductase</keyword>
<dbReference type="PANTHER" id="PTHR13914">
    <property type="entry name" value="PROLINE OXIDASE"/>
    <property type="match status" value="1"/>
</dbReference>
<evidence type="ECO:0000256" key="6">
    <source>
        <dbReference type="SAM" id="MobiDB-lite"/>
    </source>
</evidence>
<comment type="similarity">
    <text evidence="1 5">Belongs to the proline oxidase family.</text>
</comment>
<evidence type="ECO:0000313" key="9">
    <source>
        <dbReference type="Proteomes" id="UP000310108"/>
    </source>
</evidence>
<dbReference type="InterPro" id="IPR029041">
    <property type="entry name" value="FAD-linked_oxidoreductase-like"/>
</dbReference>
<accession>A0A4U6XB53</accession>
<dbReference type="Gene3D" id="3.20.20.220">
    <property type="match status" value="1"/>
</dbReference>
<proteinExistence type="inferred from homology"/>
<feature type="region of interest" description="Disordered" evidence="6">
    <location>
        <begin position="48"/>
        <end position="105"/>
    </location>
</feature>
<evidence type="ECO:0000256" key="3">
    <source>
        <dbReference type="ARBA" id="ARBA00023002"/>
    </source>
</evidence>
<dbReference type="PANTHER" id="PTHR13914:SF30">
    <property type="entry name" value="PROLINE DEHYDROGENASE"/>
    <property type="match status" value="1"/>
</dbReference>
<comment type="catalytic activity">
    <reaction evidence="5">
        <text>L-proline + a quinone = (S)-1-pyrroline-5-carboxylate + a quinol + H(+)</text>
        <dbReference type="Rhea" id="RHEA:23784"/>
        <dbReference type="ChEBI" id="CHEBI:15378"/>
        <dbReference type="ChEBI" id="CHEBI:17388"/>
        <dbReference type="ChEBI" id="CHEBI:24646"/>
        <dbReference type="ChEBI" id="CHEBI:60039"/>
        <dbReference type="ChEBI" id="CHEBI:132124"/>
        <dbReference type="EC" id="1.5.5.2"/>
    </reaction>
</comment>
<organism evidence="8 9">
    <name type="scientific">Colletotrichum tanaceti</name>
    <dbReference type="NCBI Taxonomy" id="1306861"/>
    <lineage>
        <taxon>Eukaryota</taxon>
        <taxon>Fungi</taxon>
        <taxon>Dikarya</taxon>
        <taxon>Ascomycota</taxon>
        <taxon>Pezizomycotina</taxon>
        <taxon>Sordariomycetes</taxon>
        <taxon>Hypocreomycetidae</taxon>
        <taxon>Glomerellales</taxon>
        <taxon>Glomerellaceae</taxon>
        <taxon>Colletotrichum</taxon>
        <taxon>Colletotrichum destructivum species complex</taxon>
    </lineage>
</organism>
<dbReference type="SUPFAM" id="SSF51730">
    <property type="entry name" value="FAD-linked oxidoreductase"/>
    <property type="match status" value="1"/>
</dbReference>
<name>A0A4U6XB53_9PEZI</name>
<evidence type="ECO:0000256" key="5">
    <source>
        <dbReference type="RuleBase" id="RU364054"/>
    </source>
</evidence>
<dbReference type="OrthoDB" id="5464at2759"/>
<keyword evidence="5" id="KW-0285">Flavoprotein</keyword>
<dbReference type="GO" id="GO:0004657">
    <property type="term" value="F:proline dehydrogenase activity"/>
    <property type="evidence" value="ECO:0007669"/>
    <property type="project" value="UniProtKB-EC"/>
</dbReference>
<reference evidence="8 9" key="1">
    <citation type="journal article" date="2019" name="PLoS ONE">
        <title>Comparative genome analysis indicates high evolutionary potential of pathogenicity genes in Colletotrichum tanaceti.</title>
        <authorList>
            <person name="Lelwala R.V."/>
            <person name="Korhonen P.K."/>
            <person name="Young N.D."/>
            <person name="Scott J.B."/>
            <person name="Ades P.A."/>
            <person name="Gasser R.B."/>
            <person name="Taylor P.W.J."/>
        </authorList>
    </citation>
    <scope>NUCLEOTIDE SEQUENCE [LARGE SCALE GENOMIC DNA]</scope>
    <source>
        <strain evidence="8">BRIP57314</strain>
    </source>
</reference>
<comment type="cofactor">
    <cofactor evidence="5">
        <name>FAD</name>
        <dbReference type="ChEBI" id="CHEBI:57692"/>
    </cofactor>
</comment>
<dbReference type="GO" id="GO:0010133">
    <property type="term" value="P:L-proline catabolic process to L-glutamate"/>
    <property type="evidence" value="ECO:0007669"/>
    <property type="project" value="TreeGrafter"/>
</dbReference>
<evidence type="ECO:0000313" key="8">
    <source>
        <dbReference type="EMBL" id="TKW52918.1"/>
    </source>
</evidence>
<dbReference type="FunFam" id="3.20.20.220:FF:000013">
    <property type="entry name" value="Proline dehydrogenase"/>
    <property type="match status" value="1"/>
</dbReference>
<comment type="function">
    <text evidence="5">Converts proline to delta-1-pyrroline-5-carboxylate.</text>
</comment>
<dbReference type="InterPro" id="IPR002872">
    <property type="entry name" value="Proline_DH_dom"/>
</dbReference>
<protein>
    <recommendedName>
        <fullName evidence="2 5">Proline dehydrogenase</fullName>
        <ecNumber evidence="2 5">1.5.5.2</ecNumber>
    </recommendedName>
</protein>
<keyword evidence="9" id="KW-1185">Reference proteome</keyword>
<dbReference type="GO" id="GO:0071949">
    <property type="term" value="F:FAD binding"/>
    <property type="evidence" value="ECO:0007669"/>
    <property type="project" value="TreeGrafter"/>
</dbReference>
<dbReference type="InterPro" id="IPR015659">
    <property type="entry name" value="Proline_oxidase"/>
</dbReference>
<feature type="compositionally biased region" description="Low complexity" evidence="6">
    <location>
        <begin position="82"/>
        <end position="101"/>
    </location>
</feature>
<dbReference type="Pfam" id="PF01619">
    <property type="entry name" value="Pro_dh"/>
    <property type="match status" value="1"/>
</dbReference>
<keyword evidence="4 5" id="KW-0642">Proline metabolism</keyword>
<dbReference type="EMBL" id="PJEX01000215">
    <property type="protein sequence ID" value="TKW52918.1"/>
    <property type="molecule type" value="Genomic_DNA"/>
</dbReference>
<keyword evidence="5" id="KW-0274">FAD</keyword>
<evidence type="ECO:0000256" key="1">
    <source>
        <dbReference type="ARBA" id="ARBA00005869"/>
    </source>
</evidence>
<evidence type="ECO:0000259" key="7">
    <source>
        <dbReference type="Pfam" id="PF01619"/>
    </source>
</evidence>
<evidence type="ECO:0000256" key="4">
    <source>
        <dbReference type="ARBA" id="ARBA00023062"/>
    </source>
</evidence>
<dbReference type="STRING" id="1306861.A0A4U6XB53"/>
<gene>
    <name evidence="8" type="primary">SPCC70.03c</name>
    <name evidence="8" type="ORF">CTA1_12456</name>
</gene>
<evidence type="ECO:0000256" key="2">
    <source>
        <dbReference type="ARBA" id="ARBA00012695"/>
    </source>
</evidence>
<dbReference type="AlphaFoldDB" id="A0A4U6XB53"/>
<dbReference type="Proteomes" id="UP000310108">
    <property type="component" value="Unassembled WGS sequence"/>
</dbReference>